<feature type="transmembrane region" description="Helical" evidence="3">
    <location>
        <begin position="93"/>
        <end position="112"/>
    </location>
</feature>
<evidence type="ECO:0000256" key="2">
    <source>
        <dbReference type="ARBA" id="ARBA00022803"/>
    </source>
</evidence>
<feature type="transmembrane region" description="Helical" evidence="3">
    <location>
        <begin position="209"/>
        <end position="233"/>
    </location>
</feature>
<dbReference type="AlphaFoldDB" id="A0A7C9BGC2"/>
<evidence type="ECO:0000256" key="3">
    <source>
        <dbReference type="SAM" id="Phobius"/>
    </source>
</evidence>
<dbReference type="InterPro" id="IPR019734">
    <property type="entry name" value="TPR_rpt"/>
</dbReference>
<keyword evidence="2" id="KW-0802">TPR repeat</keyword>
<keyword evidence="5" id="KW-1185">Reference proteome</keyword>
<sequence length="885" mass="98662">MKQLFFWRSWPAAERRIAHWALGILSLSLLFFLATIIDPLANTVHWDVLSELSEIPSVVDILPLDGWQFGVTVPSFLTMEQFLAAPMELPVNLIRFGGILALLGLCVILAALTALPRFWYLGSMVTFILLVAACRLETLGLFGEGSRLFFIIVVVAFGGLSYYLHAFRSDWDIRVRILAFIGLTALMVLLVALASPVAEPMLTFAAFSYPLWLPLSVIFLLMSATEIMAGLVWLSTSGRKGKSSFNNFLIISSFYLLTLLLLYLKNTQRIEWNTFILNPAALALAAGLLGIWGFRKRLHAASEVLHFRSAGFWLYIGLFTVALCFGGYAAATANDPVLEVLEDMTVEGQLAMSALFYFYVLANFLPLFRQGLPVHKVLYKPLKFGLMQTRLLGFGGVVFLIATQGILPLYQGVAGYFNGLGDLYTKTKEYTLAEQYYKFALQQEFQNHKSNYALASLALRQDDKTAAAYYFKQATLKNPSPQAYVGLGGVLTQESLFFDAVSSYQEGIKTFPKSSELLNNLGILYARTNVADSAYYYLDRAEQADRSNDIPATNLLALYAKNTDTELLDSLAESTVDRDYYPWQANWLAVQNLRQQFDKQPFAAKAIRPDSLLNVSGLAYLVNYSLNQARHDTMPVRLIAALADKNPLLADDLLLPSLYADFYSGNRQRALESMQVLVENGGEKVELYRKIFGHWLLQLGLYEQAAEQFGLVEGAEGLIGQILANAFRGQPAIAGVLIEGLPARGAEGAMALLRKTLASGFKPPILGDSLLRVAQGTPSLEAYRKAWQANPYHGRTVAAAADYLRRHRQSARAYELVVNALQFNQTSPLLWEQYAYLSVEQGLLAQGDEAADQVQQLTSDADYQAFLNRYQPMRALIEKRRAEFR</sequence>
<feature type="transmembrane region" description="Helical" evidence="3">
    <location>
        <begin position="270"/>
        <end position="292"/>
    </location>
</feature>
<feature type="transmembrane region" description="Helical" evidence="3">
    <location>
        <begin position="119"/>
        <end position="142"/>
    </location>
</feature>
<evidence type="ECO:0000313" key="4">
    <source>
        <dbReference type="EMBL" id="MPR33703.1"/>
    </source>
</evidence>
<keyword evidence="3" id="KW-0472">Membrane</keyword>
<dbReference type="InterPro" id="IPR011990">
    <property type="entry name" value="TPR-like_helical_dom_sf"/>
</dbReference>
<dbReference type="PANTHER" id="PTHR44227:SF3">
    <property type="entry name" value="PROTEIN O-MANNOSYL-TRANSFERASE TMTC4"/>
    <property type="match status" value="1"/>
</dbReference>
<evidence type="ECO:0000256" key="1">
    <source>
        <dbReference type="ARBA" id="ARBA00022737"/>
    </source>
</evidence>
<dbReference type="SUPFAM" id="SSF48452">
    <property type="entry name" value="TPR-like"/>
    <property type="match status" value="2"/>
</dbReference>
<reference evidence="4 5" key="1">
    <citation type="submission" date="2019-10" db="EMBL/GenBank/DDBJ databases">
        <title>Draft Genome Sequence of Cytophagaceae sp. SJW1-29.</title>
        <authorList>
            <person name="Choi A."/>
        </authorList>
    </citation>
    <scope>NUCLEOTIDE SEQUENCE [LARGE SCALE GENOMIC DNA]</scope>
    <source>
        <strain evidence="4 5">SJW1-29</strain>
    </source>
</reference>
<evidence type="ECO:0000313" key="5">
    <source>
        <dbReference type="Proteomes" id="UP000479293"/>
    </source>
</evidence>
<gene>
    <name evidence="4" type="ORF">GBK04_10055</name>
</gene>
<comment type="caution">
    <text evidence="4">The sequence shown here is derived from an EMBL/GenBank/DDBJ whole genome shotgun (WGS) entry which is preliminary data.</text>
</comment>
<dbReference type="RefSeq" id="WP_152759239.1">
    <property type="nucleotide sequence ID" value="NZ_WHLY01000002.1"/>
</dbReference>
<feature type="transmembrane region" description="Helical" evidence="3">
    <location>
        <begin position="389"/>
        <end position="410"/>
    </location>
</feature>
<keyword evidence="3" id="KW-1133">Transmembrane helix</keyword>
<feature type="transmembrane region" description="Helical" evidence="3">
    <location>
        <begin position="245"/>
        <end position="264"/>
    </location>
</feature>
<dbReference type="InterPro" id="IPR052346">
    <property type="entry name" value="O-mannosyl-transferase_TMTC"/>
</dbReference>
<proteinExistence type="predicted"/>
<protein>
    <submittedName>
        <fullName evidence="4">Uncharacterized protein</fullName>
    </submittedName>
</protein>
<keyword evidence="1" id="KW-0677">Repeat</keyword>
<dbReference type="Gene3D" id="1.25.40.10">
    <property type="entry name" value="Tetratricopeptide repeat domain"/>
    <property type="match status" value="1"/>
</dbReference>
<keyword evidence="3" id="KW-0812">Transmembrane</keyword>
<feature type="transmembrane region" description="Helical" evidence="3">
    <location>
        <begin position="148"/>
        <end position="165"/>
    </location>
</feature>
<dbReference type="Proteomes" id="UP000479293">
    <property type="component" value="Unassembled WGS sequence"/>
</dbReference>
<organism evidence="4 5">
    <name type="scientific">Salmonirosea aquatica</name>
    <dbReference type="NCBI Taxonomy" id="2654236"/>
    <lineage>
        <taxon>Bacteria</taxon>
        <taxon>Pseudomonadati</taxon>
        <taxon>Bacteroidota</taxon>
        <taxon>Cytophagia</taxon>
        <taxon>Cytophagales</taxon>
        <taxon>Spirosomataceae</taxon>
        <taxon>Salmonirosea</taxon>
    </lineage>
</organism>
<feature type="transmembrane region" description="Helical" evidence="3">
    <location>
        <begin position="312"/>
        <end position="330"/>
    </location>
</feature>
<feature type="transmembrane region" description="Helical" evidence="3">
    <location>
        <begin position="20"/>
        <end position="37"/>
    </location>
</feature>
<dbReference type="PANTHER" id="PTHR44227">
    <property type="match status" value="1"/>
</dbReference>
<accession>A0A7C9BGC2</accession>
<dbReference type="EMBL" id="WHLY01000002">
    <property type="protein sequence ID" value="MPR33703.1"/>
    <property type="molecule type" value="Genomic_DNA"/>
</dbReference>
<name>A0A7C9BGC2_9BACT</name>
<feature type="transmembrane region" description="Helical" evidence="3">
    <location>
        <begin position="350"/>
        <end position="368"/>
    </location>
</feature>
<feature type="transmembrane region" description="Helical" evidence="3">
    <location>
        <begin position="177"/>
        <end position="197"/>
    </location>
</feature>
<dbReference type="SMART" id="SM00028">
    <property type="entry name" value="TPR"/>
    <property type="match status" value="3"/>
</dbReference>